<sequence length="72" mass="8043">MSCALCRGDYDLADLESVHRSDSSEREVIVVRALARSIVNGLLDPRYIDSRQDLISKILLALEKAKNLELKG</sequence>
<dbReference type="Proteomes" id="UP000034072">
    <property type="component" value="Unassembled WGS sequence"/>
</dbReference>
<organism evidence="1 2">
    <name type="scientific">Candidatus Yanofskybacteria bacterium GW2011_GWE2_40_11</name>
    <dbReference type="NCBI Taxonomy" id="1619033"/>
    <lineage>
        <taxon>Bacteria</taxon>
        <taxon>Candidatus Yanofskyibacteriota</taxon>
    </lineage>
</organism>
<evidence type="ECO:0000313" key="2">
    <source>
        <dbReference type="Proteomes" id="UP000034072"/>
    </source>
</evidence>
<protein>
    <submittedName>
        <fullName evidence="1">Uncharacterized protein</fullName>
    </submittedName>
</protein>
<evidence type="ECO:0000313" key="1">
    <source>
        <dbReference type="EMBL" id="KKR40836.1"/>
    </source>
</evidence>
<dbReference type="EMBL" id="LBXZ01000004">
    <property type="protein sequence ID" value="KKR40836.1"/>
    <property type="molecule type" value="Genomic_DNA"/>
</dbReference>
<proteinExistence type="predicted"/>
<dbReference type="AlphaFoldDB" id="A0A0G0QU21"/>
<comment type="caution">
    <text evidence="1">The sequence shown here is derived from an EMBL/GenBank/DDBJ whole genome shotgun (WGS) entry which is preliminary data.</text>
</comment>
<reference evidence="1 2" key="1">
    <citation type="journal article" date="2015" name="Nature">
        <title>rRNA introns, odd ribosomes, and small enigmatic genomes across a large radiation of phyla.</title>
        <authorList>
            <person name="Brown C.T."/>
            <person name="Hug L.A."/>
            <person name="Thomas B.C."/>
            <person name="Sharon I."/>
            <person name="Castelle C.J."/>
            <person name="Singh A."/>
            <person name="Wilkins M.J."/>
            <person name="Williams K.H."/>
            <person name="Banfield J.F."/>
        </authorList>
    </citation>
    <scope>NUCLEOTIDE SEQUENCE [LARGE SCALE GENOMIC DNA]</scope>
</reference>
<accession>A0A0G0QU21</accession>
<name>A0A0G0QU21_9BACT</name>
<gene>
    <name evidence="1" type="ORF">UT75_C0004G0047</name>
</gene>